<reference evidence="2 4" key="1">
    <citation type="submission" date="2014-06" db="EMBL/GenBank/DDBJ databases">
        <title>Draft genome sequence of iron oxidizing acidophile Leptospirillum ferriphilum DSM14647.</title>
        <authorList>
            <person name="Cardenas J.P."/>
            <person name="Lazcano M."/>
            <person name="Ossandon F.J."/>
            <person name="Corbett M."/>
            <person name="Holmes D.S."/>
            <person name="Watkin E."/>
        </authorList>
    </citation>
    <scope>NUCLEOTIDE SEQUENCE [LARGE SCALE GENOMIC DNA]</scope>
    <source>
        <strain evidence="2 4">DSM 14647</strain>
    </source>
</reference>
<gene>
    <name evidence="3" type="ORF">BOX24_03640</name>
    <name evidence="2" type="ORF">LptCag_1689</name>
</gene>
<name>A0A094W8N1_9BACT</name>
<evidence type="ECO:0000313" key="5">
    <source>
        <dbReference type="Proteomes" id="UP000188586"/>
    </source>
</evidence>
<dbReference type="Proteomes" id="UP000188586">
    <property type="component" value="Unassembled WGS sequence"/>
</dbReference>
<dbReference type="EMBL" id="MPOJ01000008">
    <property type="protein sequence ID" value="OOH73583.1"/>
    <property type="molecule type" value="Genomic_DNA"/>
</dbReference>
<dbReference type="AlphaFoldDB" id="A0A094W8N1"/>
<evidence type="ECO:0000313" key="2">
    <source>
        <dbReference type="EMBL" id="KGA92855.1"/>
    </source>
</evidence>
<accession>A0A094W8N1</accession>
<evidence type="ECO:0000256" key="1">
    <source>
        <dbReference type="SAM" id="MobiDB-lite"/>
    </source>
</evidence>
<dbReference type="EMBL" id="JPGK01000011">
    <property type="protein sequence ID" value="KGA92855.1"/>
    <property type="molecule type" value="Genomic_DNA"/>
</dbReference>
<reference evidence="3 5" key="2">
    <citation type="submission" date="2016-11" db="EMBL/GenBank/DDBJ databases">
        <title>Comparative genomics of co-occurring bacteria in distinct bioleaching systems unravels niche-specific adaptation.</title>
        <authorList>
            <person name="Zhang X."/>
            <person name="Liu X."/>
            <person name="Yin H."/>
        </authorList>
    </citation>
    <scope>NUCLEOTIDE SEQUENCE [LARGE SCALE GENOMIC DNA]</scope>
    <source>
        <strain evidence="3 5">DX</strain>
    </source>
</reference>
<proteinExistence type="predicted"/>
<dbReference type="Proteomes" id="UP000029452">
    <property type="component" value="Unassembled WGS sequence"/>
</dbReference>
<organism evidence="2 4">
    <name type="scientific">Leptospirillum ferriphilum</name>
    <dbReference type="NCBI Taxonomy" id="178606"/>
    <lineage>
        <taxon>Bacteria</taxon>
        <taxon>Pseudomonadati</taxon>
        <taxon>Nitrospirota</taxon>
        <taxon>Nitrospiria</taxon>
        <taxon>Nitrospirales</taxon>
        <taxon>Nitrospiraceae</taxon>
        <taxon>Leptospirillum</taxon>
    </lineage>
</organism>
<sequence length="97" mass="11123">MIFSFLAITVLQSAIYSYSWLLNSKTTFLIETPLPESDSRVPPKHIVSRIFSIRGQKILQDSDLAELYQGYDERLESSRPTRTALKKERSAPQSVME</sequence>
<feature type="region of interest" description="Disordered" evidence="1">
    <location>
        <begin position="77"/>
        <end position="97"/>
    </location>
</feature>
<feature type="compositionally biased region" description="Basic and acidic residues" evidence="1">
    <location>
        <begin position="77"/>
        <end position="90"/>
    </location>
</feature>
<comment type="caution">
    <text evidence="2">The sequence shown here is derived from an EMBL/GenBank/DDBJ whole genome shotgun (WGS) entry which is preliminary data.</text>
</comment>
<evidence type="ECO:0000313" key="3">
    <source>
        <dbReference type="EMBL" id="OOH73583.1"/>
    </source>
</evidence>
<dbReference type="PATRIC" id="fig|178606.4.peg.2449"/>
<protein>
    <submittedName>
        <fullName evidence="2">Uncharacterized protein</fullName>
    </submittedName>
</protein>
<evidence type="ECO:0000313" key="4">
    <source>
        <dbReference type="Proteomes" id="UP000029452"/>
    </source>
</evidence>